<protein>
    <submittedName>
        <fullName evidence="1">Uncharacterized protein</fullName>
    </submittedName>
</protein>
<evidence type="ECO:0000313" key="2">
    <source>
        <dbReference type="Proteomes" id="UP000220005"/>
    </source>
</evidence>
<dbReference type="EMBL" id="NMTY01000025">
    <property type="protein sequence ID" value="PDX80691.1"/>
    <property type="molecule type" value="Genomic_DNA"/>
</dbReference>
<dbReference type="Proteomes" id="UP000220005">
    <property type="component" value="Unassembled WGS sequence"/>
</dbReference>
<reference evidence="1 2" key="1">
    <citation type="journal article" date="2017" name="Front. Microbiol.">
        <title>New Insights into the Diversity of the Genus Faecalibacterium.</title>
        <authorList>
            <person name="Benevides L."/>
            <person name="Burman S."/>
            <person name="Martin R."/>
            <person name="Robert V."/>
            <person name="Thomas M."/>
            <person name="Miquel S."/>
            <person name="Chain F."/>
            <person name="Sokol H."/>
            <person name="Bermudez-Humaran L.G."/>
            <person name="Morrison M."/>
            <person name="Langella P."/>
            <person name="Azevedo V.A."/>
            <person name="Chatel J.M."/>
            <person name="Soares S."/>
        </authorList>
    </citation>
    <scope>NUCLEOTIDE SEQUENCE [LARGE SCALE GENOMIC DNA]</scope>
    <source>
        <strain evidence="1 2">CNCM I 4575</strain>
    </source>
</reference>
<organism evidence="1 2">
    <name type="scientific">Faecalibacterium prausnitzii</name>
    <dbReference type="NCBI Taxonomy" id="853"/>
    <lineage>
        <taxon>Bacteria</taxon>
        <taxon>Bacillati</taxon>
        <taxon>Bacillota</taxon>
        <taxon>Clostridia</taxon>
        <taxon>Eubacteriales</taxon>
        <taxon>Oscillospiraceae</taxon>
        <taxon>Faecalibacterium</taxon>
    </lineage>
</organism>
<proteinExistence type="predicted"/>
<dbReference type="AlphaFoldDB" id="A0A2A7ANT3"/>
<sequence length="360" mass="42085">MTTKEFYEKLKEDVGELGEVKTEKDTEIQMPDEQIEMLRALFAEWAKRMSIQGLKKYLNDFLKKPTQENGKVYELLVYAWLERNFPCYVPQIHIEREKCFKASENGYDADGRIEETIVFDVKQFGITLPHIATLQKKLQEKIPEEYWLSIEGDESLSNAEFQKRYLNCVDDLAAKIMNEENSLLGDYLYRDKVTGWSFRLRKKEKNPVNVSIRTYDAYQWAENNEFYFMNHASQFCVDVPYIIFCPYDKNILAMLCGDREIAITSFRALCRRMFMRLTRIEDHTIDQWDGKARSGITVAQAARKLSAMVFLDVSENFDGKVGHAFMFKNPNADHPVPEHSTDAIFRAASVLTDDFRCDNY</sequence>
<accession>A0A2A7ANT3</accession>
<evidence type="ECO:0000313" key="1">
    <source>
        <dbReference type="EMBL" id="PDX80691.1"/>
    </source>
</evidence>
<name>A0A2A7ANT3_9FIRM</name>
<gene>
    <name evidence="1" type="ORF">CGS58_11665</name>
</gene>
<dbReference type="RefSeq" id="WP_097839978.1">
    <property type="nucleotide sequence ID" value="NZ_NMTY01000025.1"/>
</dbReference>
<comment type="caution">
    <text evidence="1">The sequence shown here is derived from an EMBL/GenBank/DDBJ whole genome shotgun (WGS) entry which is preliminary data.</text>
</comment>